<dbReference type="EMBL" id="JAACXV010000277">
    <property type="protein sequence ID" value="KAF7280691.1"/>
    <property type="molecule type" value="Genomic_DNA"/>
</dbReference>
<sequence length="69" mass="8152">MSGKNFGKFLFDNSVLIVCVPLLVGIHWGWYKLQQNPDVAEESRERKAQYKEVVERMNPRYESNEYASR</sequence>
<keyword evidence="3" id="KW-1185">Reference proteome</keyword>
<accession>A0A834MDM1</accession>
<keyword evidence="1" id="KW-0472">Membrane</keyword>
<dbReference type="AlphaFoldDB" id="A0A834MDM1"/>
<evidence type="ECO:0000256" key="1">
    <source>
        <dbReference type="SAM" id="Phobius"/>
    </source>
</evidence>
<keyword evidence="1" id="KW-0812">Transmembrane</keyword>
<keyword evidence="1" id="KW-1133">Transmembrane helix</keyword>
<evidence type="ECO:0000313" key="2">
    <source>
        <dbReference type="EMBL" id="KAF7280691.1"/>
    </source>
</evidence>
<gene>
    <name evidence="2" type="ORF">GWI33_005548</name>
</gene>
<feature type="transmembrane region" description="Helical" evidence="1">
    <location>
        <begin position="9"/>
        <end position="30"/>
    </location>
</feature>
<protein>
    <submittedName>
        <fullName evidence="2">Uncharacterized protein</fullName>
    </submittedName>
</protein>
<comment type="caution">
    <text evidence="2">The sequence shown here is derived from an EMBL/GenBank/DDBJ whole genome shotgun (WGS) entry which is preliminary data.</text>
</comment>
<name>A0A834MDM1_RHYFE</name>
<evidence type="ECO:0000313" key="3">
    <source>
        <dbReference type="Proteomes" id="UP000625711"/>
    </source>
</evidence>
<proteinExistence type="predicted"/>
<dbReference type="OrthoDB" id="6434695at2759"/>
<organism evidence="2 3">
    <name type="scientific">Rhynchophorus ferrugineus</name>
    <name type="common">Red palm weevil</name>
    <name type="synonym">Curculio ferrugineus</name>
    <dbReference type="NCBI Taxonomy" id="354439"/>
    <lineage>
        <taxon>Eukaryota</taxon>
        <taxon>Metazoa</taxon>
        <taxon>Ecdysozoa</taxon>
        <taxon>Arthropoda</taxon>
        <taxon>Hexapoda</taxon>
        <taxon>Insecta</taxon>
        <taxon>Pterygota</taxon>
        <taxon>Neoptera</taxon>
        <taxon>Endopterygota</taxon>
        <taxon>Coleoptera</taxon>
        <taxon>Polyphaga</taxon>
        <taxon>Cucujiformia</taxon>
        <taxon>Curculionidae</taxon>
        <taxon>Dryophthorinae</taxon>
        <taxon>Rhynchophorus</taxon>
    </lineage>
</organism>
<reference evidence="2" key="1">
    <citation type="submission" date="2020-08" db="EMBL/GenBank/DDBJ databases">
        <title>Genome sequencing and assembly of the red palm weevil Rhynchophorus ferrugineus.</title>
        <authorList>
            <person name="Dias G.B."/>
            <person name="Bergman C.M."/>
            <person name="Manee M."/>
        </authorList>
    </citation>
    <scope>NUCLEOTIDE SEQUENCE</scope>
    <source>
        <strain evidence="2">AA-2017</strain>
        <tissue evidence="2">Whole larva</tissue>
    </source>
</reference>
<dbReference type="Proteomes" id="UP000625711">
    <property type="component" value="Unassembled WGS sequence"/>
</dbReference>